<dbReference type="AlphaFoldDB" id="A0A2T2N8G1"/>
<organism evidence="2 3">
    <name type="scientific">Corynespora cassiicola Philippines</name>
    <dbReference type="NCBI Taxonomy" id="1448308"/>
    <lineage>
        <taxon>Eukaryota</taxon>
        <taxon>Fungi</taxon>
        <taxon>Dikarya</taxon>
        <taxon>Ascomycota</taxon>
        <taxon>Pezizomycotina</taxon>
        <taxon>Dothideomycetes</taxon>
        <taxon>Pleosporomycetidae</taxon>
        <taxon>Pleosporales</taxon>
        <taxon>Corynesporascaceae</taxon>
        <taxon>Corynespora</taxon>
    </lineage>
</organism>
<name>A0A2T2N8G1_CORCC</name>
<gene>
    <name evidence="2" type="ORF">BS50DRAFT_651147</name>
</gene>
<dbReference type="EMBL" id="KZ678143">
    <property type="protein sequence ID" value="PSN61751.1"/>
    <property type="molecule type" value="Genomic_DNA"/>
</dbReference>
<keyword evidence="3" id="KW-1185">Reference proteome</keyword>
<dbReference type="Proteomes" id="UP000240883">
    <property type="component" value="Unassembled WGS sequence"/>
</dbReference>
<accession>A0A2T2N8G1</accession>
<evidence type="ECO:0000313" key="3">
    <source>
        <dbReference type="Proteomes" id="UP000240883"/>
    </source>
</evidence>
<sequence length="194" mass="21398">MCQHNSTRHNGCGHMGESHTHPYTLCPHALEKLSTLRGPNTAPLYSQAPSAPNTLKRSNTSTSQKPSFFRRFTSMPARSNTTASAPPPPSTRRPRHSRSASTPGGAQPRASTSAQRPAGPVTDHELKVVLCRGEALEERTVVSSEMQVCKECQYWIEQMRELVTQYKKSGSVKGFMAFREFLEGSGGRGRERRG</sequence>
<proteinExistence type="predicted"/>
<evidence type="ECO:0000313" key="2">
    <source>
        <dbReference type="EMBL" id="PSN61751.1"/>
    </source>
</evidence>
<evidence type="ECO:0000256" key="1">
    <source>
        <dbReference type="SAM" id="MobiDB-lite"/>
    </source>
</evidence>
<feature type="region of interest" description="Disordered" evidence="1">
    <location>
        <begin position="38"/>
        <end position="121"/>
    </location>
</feature>
<dbReference type="OrthoDB" id="3912456at2759"/>
<feature type="compositionally biased region" description="Polar residues" evidence="1">
    <location>
        <begin position="43"/>
        <end position="66"/>
    </location>
</feature>
<reference evidence="2 3" key="1">
    <citation type="journal article" date="2018" name="Front. Microbiol.">
        <title>Genome-Wide Analysis of Corynespora cassiicola Leaf Fall Disease Putative Effectors.</title>
        <authorList>
            <person name="Lopez D."/>
            <person name="Ribeiro S."/>
            <person name="Label P."/>
            <person name="Fumanal B."/>
            <person name="Venisse J.S."/>
            <person name="Kohler A."/>
            <person name="de Oliveira R.R."/>
            <person name="Labutti K."/>
            <person name="Lipzen A."/>
            <person name="Lail K."/>
            <person name="Bauer D."/>
            <person name="Ohm R.A."/>
            <person name="Barry K.W."/>
            <person name="Spatafora J."/>
            <person name="Grigoriev I.V."/>
            <person name="Martin F.M."/>
            <person name="Pujade-Renaud V."/>
        </authorList>
    </citation>
    <scope>NUCLEOTIDE SEQUENCE [LARGE SCALE GENOMIC DNA]</scope>
    <source>
        <strain evidence="2 3">Philippines</strain>
    </source>
</reference>
<protein>
    <submittedName>
        <fullName evidence="2">Uncharacterized protein</fullName>
    </submittedName>
</protein>